<dbReference type="Gene3D" id="3.10.100.10">
    <property type="entry name" value="Mannose-Binding Protein A, subunit A"/>
    <property type="match status" value="1"/>
</dbReference>
<keyword evidence="9" id="KW-0768">Sushi</keyword>
<organism evidence="13 14">
    <name type="scientific">Limulus polyphemus</name>
    <name type="common">Atlantic horseshoe crab</name>
    <dbReference type="NCBI Taxonomy" id="6850"/>
    <lineage>
        <taxon>Eukaryota</taxon>
        <taxon>Metazoa</taxon>
        <taxon>Ecdysozoa</taxon>
        <taxon>Arthropoda</taxon>
        <taxon>Chelicerata</taxon>
        <taxon>Merostomata</taxon>
        <taxon>Xiphosura</taxon>
        <taxon>Limulidae</taxon>
        <taxon>Limulus</taxon>
    </lineage>
</organism>
<comment type="function">
    <text evidence="1">Acts as a defensive agent. Recognizes blood group fucosylated oligosaccharides including A, B, H and Lewis B-type antigens. Does not recognize Lewis A antigen and has low affinity for monovalent haptens.</text>
</comment>
<dbReference type="PROSITE" id="PS50923">
    <property type="entry name" value="SUSHI"/>
    <property type="match status" value="2"/>
</dbReference>
<dbReference type="SUPFAM" id="SSF56436">
    <property type="entry name" value="C-type lectin-like"/>
    <property type="match status" value="1"/>
</dbReference>
<evidence type="ECO:0000259" key="11">
    <source>
        <dbReference type="PROSITE" id="PS50041"/>
    </source>
</evidence>
<dbReference type="Proteomes" id="UP000694941">
    <property type="component" value="Unplaced"/>
</dbReference>
<dbReference type="InterPro" id="IPR016186">
    <property type="entry name" value="C-type_lectin-like/link_sf"/>
</dbReference>
<feature type="signal peptide" evidence="10">
    <location>
        <begin position="1"/>
        <end position="20"/>
    </location>
</feature>
<evidence type="ECO:0000256" key="8">
    <source>
        <dbReference type="ARBA" id="ARBA00023157"/>
    </source>
</evidence>
<dbReference type="InterPro" id="IPR051941">
    <property type="entry name" value="BG_Antigen-Binding_Lectin"/>
</dbReference>
<dbReference type="CDD" id="cd00037">
    <property type="entry name" value="CLECT"/>
    <property type="match status" value="1"/>
</dbReference>
<dbReference type="InterPro" id="IPR008979">
    <property type="entry name" value="Galactose-bd-like_sf"/>
</dbReference>
<evidence type="ECO:0000256" key="10">
    <source>
        <dbReference type="SAM" id="SignalP"/>
    </source>
</evidence>
<keyword evidence="5 10" id="KW-0732">Signal</keyword>
<evidence type="ECO:0000313" key="13">
    <source>
        <dbReference type="Proteomes" id="UP000694941"/>
    </source>
</evidence>
<dbReference type="Pfam" id="PF00059">
    <property type="entry name" value="Lectin_C"/>
    <property type="match status" value="1"/>
</dbReference>
<dbReference type="SUPFAM" id="SSF49785">
    <property type="entry name" value="Galactose-binding domain-like"/>
    <property type="match status" value="1"/>
</dbReference>
<evidence type="ECO:0000259" key="12">
    <source>
        <dbReference type="PROSITE" id="PS50923"/>
    </source>
</evidence>
<reference evidence="14" key="1">
    <citation type="submission" date="2025-08" db="UniProtKB">
        <authorList>
            <consortium name="RefSeq"/>
        </authorList>
    </citation>
    <scope>IDENTIFICATION</scope>
    <source>
        <tissue evidence="14">Muscle</tissue>
    </source>
</reference>
<dbReference type="SMART" id="SM00034">
    <property type="entry name" value="CLECT"/>
    <property type="match status" value="1"/>
</dbReference>
<dbReference type="InterPro" id="IPR016187">
    <property type="entry name" value="CTDL_fold"/>
</dbReference>
<dbReference type="Pfam" id="PF00084">
    <property type="entry name" value="Sushi"/>
    <property type="match status" value="2"/>
</dbReference>
<feature type="chain" id="PRO_5046293420" evidence="10">
    <location>
        <begin position="21"/>
        <end position="428"/>
    </location>
</feature>
<keyword evidence="7" id="KW-0106">Calcium</keyword>
<keyword evidence="13" id="KW-1185">Reference proteome</keyword>
<dbReference type="InterPro" id="IPR035976">
    <property type="entry name" value="Sushi/SCR/CCP_sf"/>
</dbReference>
<dbReference type="PROSITE" id="PS50041">
    <property type="entry name" value="C_TYPE_LECTIN_2"/>
    <property type="match status" value="1"/>
</dbReference>
<comment type="caution">
    <text evidence="9">Lacks conserved residue(s) required for the propagation of feature annotation.</text>
</comment>
<gene>
    <name evidence="14" type="primary">LOC106475807</name>
</gene>
<evidence type="ECO:0000256" key="7">
    <source>
        <dbReference type="ARBA" id="ARBA00022837"/>
    </source>
</evidence>
<dbReference type="InterPro" id="IPR006585">
    <property type="entry name" value="FTP1"/>
</dbReference>
<evidence type="ECO:0000256" key="3">
    <source>
        <dbReference type="ARBA" id="ARBA00011233"/>
    </source>
</evidence>
<dbReference type="InterPro" id="IPR000436">
    <property type="entry name" value="Sushi_SCR_CCP_dom"/>
</dbReference>
<dbReference type="Gene3D" id="2.60.120.260">
    <property type="entry name" value="Galactose-binding domain-like"/>
    <property type="match status" value="1"/>
</dbReference>
<dbReference type="RefSeq" id="XP_013791936.1">
    <property type="nucleotide sequence ID" value="XM_013936482.2"/>
</dbReference>
<protein>
    <submittedName>
        <fullName evidence="14">Uncharacterized protein LOC106475807</fullName>
    </submittedName>
</protein>
<feature type="domain" description="Sushi" evidence="12">
    <location>
        <begin position="24"/>
        <end position="84"/>
    </location>
</feature>
<feature type="domain" description="Sushi" evidence="12">
    <location>
        <begin position="372"/>
        <end position="428"/>
    </location>
</feature>
<dbReference type="CDD" id="cd00033">
    <property type="entry name" value="CCP"/>
    <property type="match status" value="2"/>
</dbReference>
<evidence type="ECO:0000256" key="6">
    <source>
        <dbReference type="ARBA" id="ARBA00022734"/>
    </source>
</evidence>
<dbReference type="SUPFAM" id="SSF57535">
    <property type="entry name" value="Complement control module/SCR domain"/>
    <property type="match status" value="2"/>
</dbReference>
<dbReference type="PANTHER" id="PTHR45713">
    <property type="entry name" value="FTP DOMAIN-CONTAINING PROTEIN"/>
    <property type="match status" value="1"/>
</dbReference>
<keyword evidence="6" id="KW-0430">Lectin</keyword>
<dbReference type="Pfam" id="PF22633">
    <property type="entry name" value="F5_F8_type_C_2"/>
    <property type="match status" value="1"/>
</dbReference>
<evidence type="ECO:0000256" key="9">
    <source>
        <dbReference type="PROSITE-ProRule" id="PRU00302"/>
    </source>
</evidence>
<comment type="similarity">
    <text evidence="2">Belongs to the fucolectin family.</text>
</comment>
<sequence>MDMGCVFLTIILLLTNQVQLFETAACGYPGSPAHSTIRFNTEVIAPGTTAKYTCDQGFELLGQPRRTCGNNGTWTPTGIPFCVLNVAAGKAPMQSSVGGSGGPEKAVDGSTSPLFNVRTCTMTKAEKERAPWWYVNLLETYTIQLVRVDFGMTCCSNGREATIVVRVGNNRPDLGVNPICNRFTGSIEEGRPLYLPCVTSVPGAFVSVHLEKPRGQPLSICEIFVYSDTALPIERCPSLRDQPLGGTSTYGGKCYIFYDNQPKTFEQAREFCDVRGGTLVDETSPALQGFLSWELYRRHRSRSASQYWMGAIRDPRNPNNWKWVNGRDVTVSFWNQPGTNQNCSAFDGSKGWLWTDVDCNLILNFICQHRPQTCGHPERPPNSTLSVKNFKVGSVVEYMCDPGHLLVGPNTRTCLGSSFYSQFPPSCR</sequence>
<dbReference type="Gene3D" id="2.10.70.10">
    <property type="entry name" value="Complement Module, domain 1"/>
    <property type="match status" value="2"/>
</dbReference>
<comment type="subunit">
    <text evidence="3">Homotrimer.</text>
</comment>
<keyword evidence="4" id="KW-0479">Metal-binding</keyword>
<accession>A0ABM1C069</accession>
<evidence type="ECO:0000256" key="5">
    <source>
        <dbReference type="ARBA" id="ARBA00022729"/>
    </source>
</evidence>
<evidence type="ECO:0000256" key="2">
    <source>
        <dbReference type="ARBA" id="ARBA00010147"/>
    </source>
</evidence>
<dbReference type="InterPro" id="IPR001304">
    <property type="entry name" value="C-type_lectin-like"/>
</dbReference>
<dbReference type="SMART" id="SM00607">
    <property type="entry name" value="FTP"/>
    <property type="match status" value="1"/>
</dbReference>
<feature type="domain" description="C-type lectin" evidence="11">
    <location>
        <begin position="250"/>
        <end position="368"/>
    </location>
</feature>
<proteinExistence type="inferred from homology"/>
<evidence type="ECO:0000256" key="1">
    <source>
        <dbReference type="ARBA" id="ARBA00002219"/>
    </source>
</evidence>
<name>A0ABM1C069_LIMPO</name>
<dbReference type="SMART" id="SM00032">
    <property type="entry name" value="CCP"/>
    <property type="match status" value="2"/>
</dbReference>
<keyword evidence="8 9" id="KW-1015">Disulfide bond</keyword>
<evidence type="ECO:0000256" key="4">
    <source>
        <dbReference type="ARBA" id="ARBA00022723"/>
    </source>
</evidence>
<evidence type="ECO:0000313" key="14">
    <source>
        <dbReference type="RefSeq" id="XP_013791936.1"/>
    </source>
</evidence>
<dbReference type="GeneID" id="106475807"/>
<dbReference type="PANTHER" id="PTHR45713:SF6">
    <property type="entry name" value="F5_8 TYPE C DOMAIN-CONTAINING PROTEIN"/>
    <property type="match status" value="1"/>
</dbReference>
<feature type="disulfide bond" evidence="9">
    <location>
        <begin position="400"/>
        <end position="427"/>
    </location>
</feature>
<feature type="non-terminal residue" evidence="14">
    <location>
        <position position="428"/>
    </location>
</feature>